<organism evidence="2">
    <name type="scientific">uncultured Caudovirales phage</name>
    <dbReference type="NCBI Taxonomy" id="2100421"/>
    <lineage>
        <taxon>Viruses</taxon>
        <taxon>Duplodnaviria</taxon>
        <taxon>Heunggongvirae</taxon>
        <taxon>Uroviricota</taxon>
        <taxon>Caudoviricetes</taxon>
        <taxon>Peduoviridae</taxon>
        <taxon>Maltschvirus</taxon>
        <taxon>Maltschvirus maltsch</taxon>
    </lineage>
</organism>
<reference evidence="2" key="1">
    <citation type="submission" date="2020-05" db="EMBL/GenBank/DDBJ databases">
        <authorList>
            <person name="Chiriac C."/>
            <person name="Salcher M."/>
            <person name="Ghai R."/>
            <person name="Kavagutti S V."/>
        </authorList>
    </citation>
    <scope>NUCLEOTIDE SEQUENCE</scope>
</reference>
<dbReference type="EMBL" id="LR797272">
    <property type="protein sequence ID" value="CAB4198574.1"/>
    <property type="molecule type" value="Genomic_DNA"/>
</dbReference>
<dbReference type="EMBL" id="LR796861">
    <property type="protein sequence ID" value="CAB4170583.1"/>
    <property type="molecule type" value="Genomic_DNA"/>
</dbReference>
<gene>
    <name evidence="2" type="ORF">UFOVP1066_181</name>
    <name evidence="3" type="ORF">UFOVP1315_156</name>
    <name evidence="4" type="ORF">UFOVP1421_117</name>
    <name evidence="5" type="ORF">UFOVP1525_127</name>
    <name evidence="1" type="ORF">UFOVP909_90</name>
</gene>
<evidence type="ECO:0000313" key="1">
    <source>
        <dbReference type="EMBL" id="CAB4170583.1"/>
    </source>
</evidence>
<evidence type="ECO:0000313" key="5">
    <source>
        <dbReference type="EMBL" id="CAB5238623.1"/>
    </source>
</evidence>
<evidence type="ECO:0000313" key="2">
    <source>
        <dbReference type="EMBL" id="CAB4182226.1"/>
    </source>
</evidence>
<proteinExistence type="predicted"/>
<evidence type="ECO:0000313" key="3">
    <source>
        <dbReference type="EMBL" id="CAB4198574.1"/>
    </source>
</evidence>
<evidence type="ECO:0000313" key="4">
    <source>
        <dbReference type="EMBL" id="CAB4211510.1"/>
    </source>
</evidence>
<sequence length="58" mass="7046">MKQRERCSGREFDSPHLHQKDFYDQWKEGFPPLNLWNYSLQWQWLDNTIDESLSDGGD</sequence>
<accession>A0A6J5QIL8</accession>
<name>A0A6J5QIL8_9CAUD</name>
<dbReference type="EMBL" id="LR798454">
    <property type="protein sequence ID" value="CAB5238623.1"/>
    <property type="molecule type" value="Genomic_DNA"/>
</dbReference>
<protein>
    <submittedName>
        <fullName evidence="2">Uncharacterized protein</fullName>
    </submittedName>
</protein>
<dbReference type="EMBL" id="LR797019">
    <property type="protein sequence ID" value="CAB4182226.1"/>
    <property type="molecule type" value="Genomic_DNA"/>
</dbReference>
<dbReference type="EMBL" id="LR797375">
    <property type="protein sequence ID" value="CAB4211510.1"/>
    <property type="molecule type" value="Genomic_DNA"/>
</dbReference>